<evidence type="ECO:0000259" key="3">
    <source>
        <dbReference type="PROSITE" id="PS51186"/>
    </source>
</evidence>
<feature type="domain" description="N-acetyltransferase" evidence="3">
    <location>
        <begin position="4"/>
        <end position="172"/>
    </location>
</feature>
<accession>A0AA49A7J0</accession>
<dbReference type="CDD" id="cd04301">
    <property type="entry name" value="NAT_SF"/>
    <property type="match status" value="1"/>
</dbReference>
<dbReference type="InterPro" id="IPR000182">
    <property type="entry name" value="GNAT_dom"/>
</dbReference>
<keyword evidence="2" id="KW-0012">Acyltransferase</keyword>
<dbReference type="PANTHER" id="PTHR43877">
    <property type="entry name" value="AMINOALKYLPHOSPHONATE N-ACETYLTRANSFERASE-RELATED-RELATED"/>
    <property type="match status" value="1"/>
</dbReference>
<dbReference type="Proteomes" id="UP000662888">
    <property type="component" value="Chromosome"/>
</dbReference>
<protein>
    <submittedName>
        <fullName evidence="4">GNAT family N-acetyltransferase</fullName>
    </submittedName>
</protein>
<keyword evidence="1" id="KW-0808">Transferase</keyword>
<dbReference type="RefSeq" id="WP_229521824.1">
    <property type="nucleotide sequence ID" value="NZ_CP065053.1"/>
</dbReference>
<evidence type="ECO:0000313" key="4">
    <source>
        <dbReference type="EMBL" id="QPI48650.1"/>
    </source>
</evidence>
<dbReference type="Gene3D" id="3.40.630.30">
    <property type="match status" value="1"/>
</dbReference>
<dbReference type="InterPro" id="IPR016181">
    <property type="entry name" value="Acyl_CoA_acyltransferase"/>
</dbReference>
<evidence type="ECO:0000256" key="1">
    <source>
        <dbReference type="ARBA" id="ARBA00022679"/>
    </source>
</evidence>
<gene>
    <name evidence="4" type="ORF">IV454_24455</name>
</gene>
<organism evidence="4 5">
    <name type="scientific">Massilia antarctica</name>
    <dbReference type="NCBI Taxonomy" id="2765360"/>
    <lineage>
        <taxon>Bacteria</taxon>
        <taxon>Pseudomonadati</taxon>
        <taxon>Pseudomonadota</taxon>
        <taxon>Betaproteobacteria</taxon>
        <taxon>Burkholderiales</taxon>
        <taxon>Oxalobacteraceae</taxon>
        <taxon>Telluria group</taxon>
        <taxon>Massilia</taxon>
    </lineage>
</organism>
<dbReference type="EMBL" id="CP065053">
    <property type="protein sequence ID" value="QPI48650.1"/>
    <property type="molecule type" value="Genomic_DNA"/>
</dbReference>
<reference evidence="4 5" key="1">
    <citation type="submission" date="2020-11" db="EMBL/GenBank/DDBJ databases">
        <authorList>
            <person name="Sun Q."/>
        </authorList>
    </citation>
    <scope>NUCLEOTIDE SEQUENCE [LARGE SCALE GENOMIC DNA]</scope>
    <source>
        <strain evidence="4 5">P8398</strain>
    </source>
</reference>
<dbReference type="PROSITE" id="PS51186">
    <property type="entry name" value="GNAT"/>
    <property type="match status" value="1"/>
</dbReference>
<evidence type="ECO:0000256" key="2">
    <source>
        <dbReference type="ARBA" id="ARBA00023315"/>
    </source>
</evidence>
<sequence>MPDIHIRPLAGAPALIDTLAGLLAEVVAQGGSVGFMHPLARSEAQAFWERALQAAADGQRIVFGAFEDEQLVATVSLLLDCPPNQPHRAEIAKMMTLPRCRGRGIAAALLQAAEAAAVARGKTLLVLDTASDGGAAGLYAKHGFTLAGEIPGYALKPHGGLTGTLLYWKRIGAQDCGIGYI</sequence>
<dbReference type="SUPFAM" id="SSF55729">
    <property type="entry name" value="Acyl-CoA N-acyltransferases (Nat)"/>
    <property type="match status" value="1"/>
</dbReference>
<dbReference type="InterPro" id="IPR050832">
    <property type="entry name" value="Bact_Acetyltransf"/>
</dbReference>
<dbReference type="Pfam" id="PF00583">
    <property type="entry name" value="Acetyltransf_1"/>
    <property type="match status" value="1"/>
</dbReference>
<proteinExistence type="predicted"/>
<keyword evidence="5" id="KW-1185">Reference proteome</keyword>
<dbReference type="PANTHER" id="PTHR43877:SF2">
    <property type="entry name" value="AMINOALKYLPHOSPHONATE N-ACETYLTRANSFERASE-RELATED"/>
    <property type="match status" value="1"/>
</dbReference>
<name>A0AA49A7J0_9BURK</name>
<evidence type="ECO:0000313" key="5">
    <source>
        <dbReference type="Proteomes" id="UP000662888"/>
    </source>
</evidence>